<dbReference type="EnsemblPlants" id="TraesCSU02G095200.1">
    <property type="protein sequence ID" value="TraesCSU02G095200.1.cds1"/>
    <property type="gene ID" value="TraesCSU02G095200"/>
</dbReference>
<dbReference type="GO" id="GO:0031625">
    <property type="term" value="F:ubiquitin protein ligase binding"/>
    <property type="evidence" value="ECO:0000318"/>
    <property type="project" value="GO_Central"/>
</dbReference>
<dbReference type="Gramene" id="TraesARI5B03G02975920.1">
    <property type="protein sequence ID" value="TraesARI5B03G02975920.1.CDS1"/>
    <property type="gene ID" value="TraesARI5B03G02975920"/>
</dbReference>
<dbReference type="Gramene" id="TraesSYM5B03G02961990.1">
    <property type="protein sequence ID" value="TraesSYM5B03G02961990.1.CDS1"/>
    <property type="gene ID" value="TraesSYM5B03G02961990"/>
</dbReference>
<dbReference type="InterPro" id="IPR019956">
    <property type="entry name" value="Ubiquitin_dom"/>
</dbReference>
<dbReference type="SMR" id="A0A3B6U5T9"/>
<evidence type="ECO:0000256" key="2">
    <source>
        <dbReference type="ARBA" id="ARBA00022843"/>
    </source>
</evidence>
<dbReference type="Gramene" id="TraesNOR7B03G04087340.1">
    <property type="protein sequence ID" value="TraesNOR7B03G04087340.1.CDS1"/>
    <property type="gene ID" value="TraesNOR7B03G04087340"/>
</dbReference>
<dbReference type="SUPFAM" id="SSF54236">
    <property type="entry name" value="Ubiquitin-like"/>
    <property type="match status" value="2"/>
</dbReference>
<evidence type="ECO:0000313" key="4">
    <source>
        <dbReference type="EnsemblPlants" id="TraesCSU02G095200.1.cds1"/>
    </source>
</evidence>
<dbReference type="Gramene" id="TraesLDM7B03G04043670.1">
    <property type="protein sequence ID" value="TraesLDM7B03G04043670.1.CDS1"/>
    <property type="gene ID" value="TraesLDM7B03G04043670"/>
</dbReference>
<evidence type="ECO:0000313" key="5">
    <source>
        <dbReference type="Proteomes" id="UP000019116"/>
    </source>
</evidence>
<dbReference type="Pfam" id="PF00240">
    <property type="entry name" value="ubiquitin"/>
    <property type="match status" value="2"/>
</dbReference>
<dbReference type="PROSITE" id="PS50053">
    <property type="entry name" value="UBIQUITIN_2"/>
    <property type="match status" value="2"/>
</dbReference>
<name>A0A3B6U5T9_WHEAT</name>
<dbReference type="InterPro" id="IPR019954">
    <property type="entry name" value="Ubiquitin_CS"/>
</dbReference>
<evidence type="ECO:0000259" key="3">
    <source>
        <dbReference type="PROSITE" id="PS50053"/>
    </source>
</evidence>
<dbReference type="OrthoDB" id="592674at2759"/>
<dbReference type="PROSITE" id="PS00299">
    <property type="entry name" value="UBIQUITIN_1"/>
    <property type="match status" value="1"/>
</dbReference>
<dbReference type="PRINTS" id="PR00348">
    <property type="entry name" value="UBIQUITIN"/>
</dbReference>
<proteinExistence type="predicted"/>
<dbReference type="GO" id="GO:0005737">
    <property type="term" value="C:cytoplasm"/>
    <property type="evidence" value="ECO:0000318"/>
    <property type="project" value="GO_Central"/>
</dbReference>
<protein>
    <recommendedName>
        <fullName evidence="3">Ubiquitin-like domain-containing protein</fullName>
    </recommendedName>
</protein>
<keyword evidence="1" id="KW-1017">Isopeptide bond</keyword>
<dbReference type="Gramene" id="TraesCSU02G095200.1">
    <property type="protein sequence ID" value="TraesCSU02G095200.1.cds1"/>
    <property type="gene ID" value="TraesCSU02G095200"/>
</dbReference>
<organism evidence="4">
    <name type="scientific">Triticum aestivum</name>
    <name type="common">Wheat</name>
    <dbReference type="NCBI Taxonomy" id="4565"/>
    <lineage>
        <taxon>Eukaryota</taxon>
        <taxon>Viridiplantae</taxon>
        <taxon>Streptophyta</taxon>
        <taxon>Embryophyta</taxon>
        <taxon>Tracheophyta</taxon>
        <taxon>Spermatophyta</taxon>
        <taxon>Magnoliopsida</taxon>
        <taxon>Liliopsida</taxon>
        <taxon>Poales</taxon>
        <taxon>Poaceae</taxon>
        <taxon>BOP clade</taxon>
        <taxon>Pooideae</taxon>
        <taxon>Triticodae</taxon>
        <taxon>Triticeae</taxon>
        <taxon>Triticinae</taxon>
        <taxon>Triticum</taxon>
    </lineage>
</organism>
<dbReference type="Proteomes" id="UP000019116">
    <property type="component" value="Chromosome Un"/>
</dbReference>
<dbReference type="Gramene" id="TraesCLE_scaffold_023326_01G000200.1">
    <property type="protein sequence ID" value="TraesCLE_scaffold_023326_01G000200.1"/>
    <property type="gene ID" value="TraesCLE_scaffold_023326_01G000200"/>
</dbReference>
<accession>A0A3B6U5T9</accession>
<sequence length="143" mass="16530">MKLFVETFIGTMISINVDPSDTINVVKAKIQDQQRLTFGEDELEDRRTVADYGIKDESTIRLHLRCLRRKIRIYLKGLTGKTTTHHFENLDTIACVKAMIQDRDGIPTDYQKLIYAGKHLEDGRTMDDYAIQDDATFHLVLRL</sequence>
<dbReference type="Gramene" id="TraesCAD_scaffold_020622_01G000200.1">
    <property type="protein sequence ID" value="TraesCAD_scaffold_020622_01G000200.1"/>
    <property type="gene ID" value="TraesCAD_scaffold_020622_01G000200"/>
</dbReference>
<gene>
    <name evidence="4" type="primary">LOC123161750</name>
</gene>
<dbReference type="GeneID" id="123161750"/>
<dbReference type="STRING" id="4565.A0A3B6U5T9"/>
<feature type="domain" description="Ubiquitin-like" evidence="3">
    <location>
        <begin position="71"/>
        <end position="143"/>
    </location>
</feature>
<reference evidence="4" key="2">
    <citation type="submission" date="2018-10" db="UniProtKB">
        <authorList>
            <consortium name="EnsemblPlants"/>
        </authorList>
    </citation>
    <scope>IDENTIFICATION</scope>
</reference>
<evidence type="ECO:0000256" key="1">
    <source>
        <dbReference type="ARBA" id="ARBA00022499"/>
    </source>
</evidence>
<dbReference type="GO" id="GO:0003729">
    <property type="term" value="F:mRNA binding"/>
    <property type="evidence" value="ECO:0007669"/>
    <property type="project" value="UniProtKB-ARBA"/>
</dbReference>
<dbReference type="GO" id="GO:0005634">
    <property type="term" value="C:nucleus"/>
    <property type="evidence" value="ECO:0000318"/>
    <property type="project" value="GO_Central"/>
</dbReference>
<dbReference type="InterPro" id="IPR000626">
    <property type="entry name" value="Ubiquitin-like_dom"/>
</dbReference>
<dbReference type="Gramene" id="TraesMAC7B03G04036850.1">
    <property type="protein sequence ID" value="TraesMAC7B03G04036850.1.CDS1"/>
    <property type="gene ID" value="TraesMAC7B03G04036850"/>
</dbReference>
<dbReference type="GO" id="GO:0019941">
    <property type="term" value="P:modification-dependent protein catabolic process"/>
    <property type="evidence" value="ECO:0000318"/>
    <property type="project" value="GO_Central"/>
</dbReference>
<feature type="domain" description="Ubiquitin-like" evidence="3">
    <location>
        <begin position="1"/>
        <end position="65"/>
    </location>
</feature>
<dbReference type="InterPro" id="IPR029071">
    <property type="entry name" value="Ubiquitin-like_domsf"/>
</dbReference>
<dbReference type="Gramene" id="TraesSTA7B03G04038460.1">
    <property type="protein sequence ID" value="TraesSTA7B03G04038460.1.CDS1"/>
    <property type="gene ID" value="TraesSTA7B03G04038460"/>
</dbReference>
<keyword evidence="5" id="KW-1185">Reference proteome</keyword>
<reference evidence="4" key="1">
    <citation type="submission" date="2018-08" db="EMBL/GenBank/DDBJ databases">
        <authorList>
            <person name="Rossello M."/>
        </authorList>
    </citation>
    <scope>NUCLEOTIDE SEQUENCE [LARGE SCALE GENOMIC DNA]</scope>
    <source>
        <strain evidence="4">cv. Chinese Spring</strain>
    </source>
</reference>
<dbReference type="RefSeq" id="XP_044435484.1">
    <property type="nucleotide sequence ID" value="XM_044579549.1"/>
</dbReference>
<dbReference type="Gramene" id="TraesWEE_scaffold_070677_01G000100.1">
    <property type="protein sequence ID" value="TraesWEE_scaffold_070677_01G000100.1"/>
    <property type="gene ID" value="TraesWEE_scaffold_070677_01G000100"/>
</dbReference>
<dbReference type="Gene3D" id="3.10.20.90">
    <property type="entry name" value="Phosphatidylinositol 3-kinase Catalytic Subunit, Chain A, domain 1"/>
    <property type="match status" value="2"/>
</dbReference>
<dbReference type="InterPro" id="IPR050158">
    <property type="entry name" value="Ubiquitin_ubiquitin-like"/>
</dbReference>
<dbReference type="Gramene" id="TraesPARA_EIv1.0_2366630.1">
    <property type="protein sequence ID" value="TraesPARA_EIv1.0_2366630.1.CDS1"/>
    <property type="gene ID" value="TraesPARA_EIv1.0_2366630"/>
</dbReference>
<dbReference type="KEGG" id="taes:123161750"/>
<keyword evidence="2" id="KW-0832">Ubl conjugation</keyword>
<dbReference type="Gramene" id="TraesJUL7B03G04079340.1">
    <property type="protein sequence ID" value="TraesJUL7B03G04079340.1.CDS1"/>
    <property type="gene ID" value="TraesJUL7B03G04079340"/>
</dbReference>
<dbReference type="SMART" id="SM00213">
    <property type="entry name" value="UBQ"/>
    <property type="match status" value="2"/>
</dbReference>
<dbReference type="GO" id="GO:0016567">
    <property type="term" value="P:protein ubiquitination"/>
    <property type="evidence" value="ECO:0000318"/>
    <property type="project" value="GO_Central"/>
</dbReference>
<dbReference type="Gramene" id="TraesKAR7B01G0002470.1">
    <property type="protein sequence ID" value="cds.TraesKAR7B01G0002470.1"/>
    <property type="gene ID" value="TraesKAR7B01G0002470"/>
</dbReference>
<dbReference type="GO" id="GO:0031386">
    <property type="term" value="F:protein tag activity"/>
    <property type="evidence" value="ECO:0000318"/>
    <property type="project" value="GO_Central"/>
</dbReference>
<dbReference type="PANTHER" id="PTHR10666">
    <property type="entry name" value="UBIQUITIN"/>
    <property type="match status" value="1"/>
</dbReference>
<dbReference type="AlphaFoldDB" id="A0A3B6U5T9"/>
<dbReference type="Gramene" id="TraesROB_scaffold_018666_01G000200.1">
    <property type="protein sequence ID" value="TraesROB_scaffold_018666_01G000200.1"/>
    <property type="gene ID" value="TraesROB_scaffold_018666_01G000200"/>
</dbReference>